<protein>
    <recommendedName>
        <fullName evidence="7">Endolytic murein transglycosylase</fullName>
        <ecNumber evidence="7">4.2.2.29</ecNumber>
    </recommendedName>
    <alternativeName>
        <fullName evidence="7">Peptidoglycan lytic transglycosylase</fullName>
    </alternativeName>
    <alternativeName>
        <fullName evidence="7">Peptidoglycan polymerization terminase</fullName>
    </alternativeName>
</protein>
<keyword evidence="10" id="KW-1185">Reference proteome</keyword>
<keyword evidence="2 7" id="KW-0812">Transmembrane</keyword>
<comment type="similarity">
    <text evidence="7">Belongs to the transglycosylase MltG family.</text>
</comment>
<accession>A0A7K0CGN3</accession>
<feature type="compositionally biased region" description="Gly residues" evidence="8">
    <location>
        <begin position="35"/>
        <end position="53"/>
    </location>
</feature>
<evidence type="ECO:0000256" key="4">
    <source>
        <dbReference type="ARBA" id="ARBA00023136"/>
    </source>
</evidence>
<dbReference type="Gene3D" id="3.30.1490.480">
    <property type="entry name" value="Endolytic murein transglycosylase"/>
    <property type="match status" value="1"/>
</dbReference>
<feature type="transmembrane region" description="Helical" evidence="7">
    <location>
        <begin position="196"/>
        <end position="217"/>
    </location>
</feature>
<evidence type="ECO:0000256" key="5">
    <source>
        <dbReference type="ARBA" id="ARBA00023239"/>
    </source>
</evidence>
<dbReference type="GO" id="GO:0009252">
    <property type="term" value="P:peptidoglycan biosynthetic process"/>
    <property type="evidence" value="ECO:0007669"/>
    <property type="project" value="UniProtKB-UniRule"/>
</dbReference>
<evidence type="ECO:0000313" key="10">
    <source>
        <dbReference type="Proteomes" id="UP000466345"/>
    </source>
</evidence>
<reference evidence="9 10" key="1">
    <citation type="submission" date="2019-10" db="EMBL/GenBank/DDBJ databases">
        <title>Streptomyces smaragdinus sp. nov. and Streptomyces fabii sp. nov., isolated from the gut of fungus growing-termite Macrotermes natalensis.</title>
        <authorList>
            <person name="Schwitalla J."/>
            <person name="Benndorf R."/>
            <person name="Martin K."/>
            <person name="De Beer W."/>
            <person name="Kaster A.-K."/>
            <person name="Vollmers J."/>
            <person name="Poulsen M."/>
            <person name="Beemelmanns C."/>
        </authorList>
    </citation>
    <scope>NUCLEOTIDE SEQUENCE [LARGE SCALE GENOMIC DNA]</scope>
    <source>
        <strain evidence="9 10">RB5</strain>
    </source>
</reference>
<evidence type="ECO:0000256" key="1">
    <source>
        <dbReference type="ARBA" id="ARBA00022475"/>
    </source>
</evidence>
<feature type="compositionally biased region" description="Low complexity" evidence="8">
    <location>
        <begin position="86"/>
        <end position="106"/>
    </location>
</feature>
<dbReference type="GO" id="GO:0071555">
    <property type="term" value="P:cell wall organization"/>
    <property type="evidence" value="ECO:0007669"/>
    <property type="project" value="UniProtKB-KW"/>
</dbReference>
<feature type="compositionally biased region" description="Pro residues" evidence="8">
    <location>
        <begin position="107"/>
        <end position="116"/>
    </location>
</feature>
<keyword evidence="1 7" id="KW-1003">Cell membrane</keyword>
<dbReference type="EC" id="4.2.2.29" evidence="7"/>
<keyword evidence="6 7" id="KW-0961">Cell wall biogenesis/degradation</keyword>
<evidence type="ECO:0000256" key="3">
    <source>
        <dbReference type="ARBA" id="ARBA00022989"/>
    </source>
</evidence>
<comment type="catalytic activity">
    <reaction evidence="7">
        <text>a peptidoglycan chain = a peptidoglycan chain with N-acetyl-1,6-anhydromuramyl-[peptide] at the reducing end + a peptidoglycan chain with N-acetylglucosamine at the non-reducing end.</text>
        <dbReference type="EC" id="4.2.2.29"/>
    </reaction>
</comment>
<dbReference type="PANTHER" id="PTHR30518">
    <property type="entry name" value="ENDOLYTIC MUREIN TRANSGLYCOSYLASE"/>
    <property type="match status" value="1"/>
</dbReference>
<dbReference type="GO" id="GO:0005886">
    <property type="term" value="C:plasma membrane"/>
    <property type="evidence" value="ECO:0007669"/>
    <property type="project" value="UniProtKB-SubCell"/>
</dbReference>
<keyword evidence="5 7" id="KW-0456">Lyase</keyword>
<dbReference type="Proteomes" id="UP000466345">
    <property type="component" value="Unassembled WGS sequence"/>
</dbReference>
<dbReference type="GO" id="GO:0008932">
    <property type="term" value="F:lytic endotransglycosylase activity"/>
    <property type="evidence" value="ECO:0007669"/>
    <property type="project" value="UniProtKB-UniRule"/>
</dbReference>
<keyword evidence="4 7" id="KW-0472">Membrane</keyword>
<evidence type="ECO:0000313" key="9">
    <source>
        <dbReference type="EMBL" id="MQY11904.1"/>
    </source>
</evidence>
<sequence>MTEYGRGPGSEPWYPGDPLAGNTGQHGAWGAQASYGGGQQPYPQQGGGQGGWHTGQQPQYPGGGHTGPQPQYPGGGYPTGNMPAVDPYGQPQQPAAPAPDYYGTPEAYPPPAPPRRGPGGPRREQPPGAWDEGLPPERDHAFFSDDDEPEEIVPRRGGRAAERGRGGRGPDRAGRGRRGERERRGGDDEPKRRNGCACLVVALVLVGGGGAVAYYGYNYIHDTFLASAPDFEGDGNGTPVTFEIPPGSTIGAIGNILKDKGVVQSVDAFTQAASDNEKSAGIQPGTYTLEKEMSASNAIKALLDPKERNALTIPEGTSNYEIYAMIDDKLGLKDGTSKAAGKKHYKELGLPKWAKSGGDIKDPLEGFLFPAQYNAGKGTKPEALLKQMVARANAEFTKADVVGNAAKLGLKDPWQVLTVASLVEAEGNNEEDFKKITRVVLNRMVPSNPETVGRLDFDSTYNYIKQQSTLDVPSASKMRELADPYNTYYVRGLPAGPINNPGVVAIEATHSPAKGDWNYFVSLKDKTLFAVTNAEHQKNVELYNEERASEG</sequence>
<name>A0A7K0CGN3_9ACTN</name>
<dbReference type="PANTHER" id="PTHR30518:SF2">
    <property type="entry name" value="ENDOLYTIC MUREIN TRANSGLYCOSYLASE"/>
    <property type="match status" value="1"/>
</dbReference>
<gene>
    <name evidence="7" type="primary">mltG</name>
    <name evidence="9" type="ORF">SRB5_20230</name>
</gene>
<organism evidence="9 10">
    <name type="scientific">Streptomyces smaragdinus</name>
    <dbReference type="NCBI Taxonomy" id="2585196"/>
    <lineage>
        <taxon>Bacteria</taxon>
        <taxon>Bacillati</taxon>
        <taxon>Actinomycetota</taxon>
        <taxon>Actinomycetes</taxon>
        <taxon>Kitasatosporales</taxon>
        <taxon>Streptomycetaceae</taxon>
        <taxon>Streptomyces</taxon>
    </lineage>
</organism>
<comment type="function">
    <text evidence="7">Functions as a peptidoglycan terminase that cleaves nascent peptidoglycan strands endolytically to terminate their elongation.</text>
</comment>
<keyword evidence="3 7" id="KW-1133">Transmembrane helix</keyword>
<feature type="region of interest" description="Disordered" evidence="8">
    <location>
        <begin position="1"/>
        <end position="192"/>
    </location>
</feature>
<evidence type="ECO:0000256" key="8">
    <source>
        <dbReference type="SAM" id="MobiDB-lite"/>
    </source>
</evidence>
<feature type="site" description="Important for catalytic activity" evidence="7">
    <location>
        <position position="426"/>
    </location>
</feature>
<feature type="compositionally biased region" description="Basic and acidic residues" evidence="8">
    <location>
        <begin position="159"/>
        <end position="192"/>
    </location>
</feature>
<comment type="caution">
    <text evidence="9">The sequence shown here is derived from an EMBL/GenBank/DDBJ whole genome shotgun (WGS) entry which is preliminary data.</text>
</comment>
<dbReference type="InterPro" id="IPR003770">
    <property type="entry name" value="MLTG-like"/>
</dbReference>
<proteinExistence type="inferred from homology"/>
<dbReference type="AlphaFoldDB" id="A0A7K0CGN3"/>
<evidence type="ECO:0000256" key="2">
    <source>
        <dbReference type="ARBA" id="ARBA00022692"/>
    </source>
</evidence>
<comment type="subcellular location">
    <subcellularLocation>
        <location evidence="7">Cell membrane</location>
        <topology evidence="7">Single-pass membrane protein</topology>
    </subcellularLocation>
</comment>
<dbReference type="HAMAP" id="MF_02065">
    <property type="entry name" value="MltG"/>
    <property type="match status" value="1"/>
</dbReference>
<dbReference type="Pfam" id="PF02618">
    <property type="entry name" value="YceG"/>
    <property type="match status" value="1"/>
</dbReference>
<evidence type="ECO:0000256" key="6">
    <source>
        <dbReference type="ARBA" id="ARBA00023316"/>
    </source>
</evidence>
<evidence type="ECO:0000256" key="7">
    <source>
        <dbReference type="HAMAP-Rule" id="MF_02065"/>
    </source>
</evidence>
<dbReference type="EMBL" id="WEGJ01000004">
    <property type="protein sequence ID" value="MQY11904.1"/>
    <property type="molecule type" value="Genomic_DNA"/>
</dbReference>
<dbReference type="NCBIfam" id="TIGR00247">
    <property type="entry name" value="endolytic transglycosylase MltG"/>
    <property type="match status" value="1"/>
</dbReference>
<dbReference type="OrthoDB" id="9814591at2"/>
<dbReference type="RefSeq" id="WP_153451150.1">
    <property type="nucleotide sequence ID" value="NZ_WEGJ01000004.1"/>
</dbReference>